<geneLocation type="mitochondrion" evidence="9"/>
<feature type="transmembrane region" description="Helical" evidence="7">
    <location>
        <begin position="253"/>
        <end position="269"/>
    </location>
</feature>
<evidence type="ECO:0000256" key="6">
    <source>
        <dbReference type="ARBA" id="ARBA00049551"/>
    </source>
</evidence>
<protein>
    <recommendedName>
        <fullName evidence="2">NADH:ubiquinone reductase (H(+)-translocating)</fullName>
        <ecNumber evidence="2">7.1.1.2</ecNumber>
    </recommendedName>
</protein>
<comment type="catalytic activity">
    <reaction evidence="6">
        <text>a ubiquinone + NADH + 5 H(+)(in) = a ubiquinol + NAD(+) + 4 H(+)(out)</text>
        <dbReference type="Rhea" id="RHEA:29091"/>
        <dbReference type="Rhea" id="RHEA-COMP:9565"/>
        <dbReference type="Rhea" id="RHEA-COMP:9566"/>
        <dbReference type="ChEBI" id="CHEBI:15378"/>
        <dbReference type="ChEBI" id="CHEBI:16389"/>
        <dbReference type="ChEBI" id="CHEBI:17976"/>
        <dbReference type="ChEBI" id="CHEBI:57540"/>
        <dbReference type="ChEBI" id="CHEBI:57945"/>
        <dbReference type="EC" id="7.1.1.2"/>
    </reaction>
</comment>
<feature type="transmembrane region" description="Helical" evidence="7">
    <location>
        <begin position="402"/>
        <end position="422"/>
    </location>
</feature>
<sequence length="439" mass="48542">MTYNSYEVLIIIVLTISLVVKVPVRLFNIISLICLTILFANFDLITYDITVWESIIKILCVIIGIVIINIDRSNVLDNSNVLMLCIILASMVMISTTNLLALYLCVELQSLSIFILIARRREIITKIEASLKYFVLSSISSGLFLLGSSIIFLKTGGCELSSITSNLFNSEKSLIIVALLFKLAASPFHFWSPDVYQGSDNKALAVLGTLPKISIFGIFMLLLPNAKLLLLATTLSLITGSIGAINQVKIKRLLAYSGILAMGFILLGMNSSTYGGLESSLTYIIIYIVTFLGIILITEYVIKEKSTIIEFSNFLGSNAPIIGAFVIFLFSMAGVPPLGGFLAKWFVISSAMNSNFLLLSILSIICAMIAGVYYLRLVKIAYFQQDKLFLIWRKIILKDRNVSYSHGIVLGTILYSISFFLISPQIVQELIHFGVLSTF</sequence>
<reference evidence="9" key="1">
    <citation type="submission" date="2018-11" db="EMBL/GenBank/DDBJ databases">
        <title>Complete mitochondrial genome of the jellyfish Stomolophus sp. and comparison with other Scyphozoa species.</title>
        <authorList>
            <person name="Galvan Tirado C."/>
            <person name="Gomez Daglio L."/>
            <person name="Dawson M.N."/>
            <person name="Garcia De Leon F.J."/>
        </authorList>
    </citation>
    <scope>NUCLEOTIDE SEQUENCE</scope>
</reference>
<evidence type="ECO:0000256" key="4">
    <source>
        <dbReference type="ARBA" id="ARBA00022989"/>
    </source>
</evidence>
<comment type="subcellular location">
    <subcellularLocation>
        <location evidence="1">Membrane</location>
        <topology evidence="1">Multi-pass membrane protein</topology>
    </subcellularLocation>
</comment>
<feature type="transmembrane region" description="Helical" evidence="7">
    <location>
        <begin position="6"/>
        <end position="22"/>
    </location>
</feature>
<dbReference type="PANTHER" id="PTHR22773">
    <property type="entry name" value="NADH DEHYDROGENASE"/>
    <property type="match status" value="1"/>
</dbReference>
<feature type="transmembrane region" description="Helical" evidence="7">
    <location>
        <begin position="314"/>
        <end position="335"/>
    </location>
</feature>
<feature type="transmembrane region" description="Helical" evidence="7">
    <location>
        <begin position="355"/>
        <end position="375"/>
    </location>
</feature>
<evidence type="ECO:0000313" key="9">
    <source>
        <dbReference type="EMBL" id="QCU46371.1"/>
    </source>
</evidence>
<evidence type="ECO:0000256" key="5">
    <source>
        <dbReference type="ARBA" id="ARBA00023136"/>
    </source>
</evidence>
<keyword evidence="4 7" id="KW-1133">Transmembrane helix</keyword>
<dbReference type="GO" id="GO:0016020">
    <property type="term" value="C:membrane"/>
    <property type="evidence" value="ECO:0007669"/>
    <property type="project" value="UniProtKB-SubCell"/>
</dbReference>
<evidence type="ECO:0000256" key="2">
    <source>
        <dbReference type="ARBA" id="ARBA00012944"/>
    </source>
</evidence>
<feature type="transmembrane region" description="Helical" evidence="7">
    <location>
        <begin position="173"/>
        <end position="191"/>
    </location>
</feature>
<organism evidence="9">
    <name type="scientific">Stomolophus sp. CG-2019</name>
    <dbReference type="NCBI Taxonomy" id="2576781"/>
    <lineage>
        <taxon>Eukaryota</taxon>
        <taxon>Metazoa</taxon>
        <taxon>Cnidaria</taxon>
        <taxon>Scyphozoa</taxon>
        <taxon>Rhizostomeae</taxon>
        <taxon>Stomolophidae</taxon>
        <taxon>Stomolophus</taxon>
    </lineage>
</organism>
<feature type="transmembrane region" description="Helical" evidence="7">
    <location>
        <begin position="228"/>
        <end position="246"/>
    </location>
</feature>
<feature type="domain" description="NADH:quinone oxidoreductase/Mrp antiporter transmembrane" evidence="8">
    <location>
        <begin position="97"/>
        <end position="369"/>
    </location>
</feature>
<feature type="transmembrane region" description="Helical" evidence="7">
    <location>
        <begin position="281"/>
        <end position="302"/>
    </location>
</feature>
<dbReference type="EMBL" id="MK157198">
    <property type="protein sequence ID" value="QCU46371.1"/>
    <property type="molecule type" value="Genomic_DNA"/>
</dbReference>
<keyword evidence="5 7" id="KW-0472">Membrane</keyword>
<dbReference type="InterPro" id="IPR001750">
    <property type="entry name" value="ND/Mrp_TM"/>
</dbReference>
<evidence type="ECO:0000256" key="3">
    <source>
        <dbReference type="ARBA" id="ARBA00022692"/>
    </source>
</evidence>
<keyword evidence="9" id="KW-0496">Mitochondrion</keyword>
<keyword evidence="3 7" id="KW-0812">Transmembrane</keyword>
<feature type="transmembrane region" description="Helical" evidence="7">
    <location>
        <begin position="130"/>
        <end position="153"/>
    </location>
</feature>
<evidence type="ECO:0000259" key="8">
    <source>
        <dbReference type="Pfam" id="PF00361"/>
    </source>
</evidence>
<feature type="transmembrane region" description="Helical" evidence="7">
    <location>
        <begin position="203"/>
        <end position="222"/>
    </location>
</feature>
<feature type="transmembrane region" description="Helical" evidence="7">
    <location>
        <begin position="51"/>
        <end position="68"/>
    </location>
</feature>
<dbReference type="AlphaFoldDB" id="A0A4P9HL62"/>
<gene>
    <name evidence="9" type="primary">nad2</name>
</gene>
<evidence type="ECO:0000256" key="1">
    <source>
        <dbReference type="ARBA" id="ARBA00004141"/>
    </source>
</evidence>
<feature type="transmembrane region" description="Helical" evidence="7">
    <location>
        <begin position="100"/>
        <end position="118"/>
    </location>
</feature>
<name>A0A4P9HL62_9CNID</name>
<proteinExistence type="predicted"/>
<evidence type="ECO:0000256" key="7">
    <source>
        <dbReference type="SAM" id="Phobius"/>
    </source>
</evidence>
<dbReference type="GO" id="GO:0008137">
    <property type="term" value="F:NADH dehydrogenase (ubiquinone) activity"/>
    <property type="evidence" value="ECO:0007669"/>
    <property type="project" value="UniProtKB-EC"/>
</dbReference>
<dbReference type="EC" id="7.1.1.2" evidence="2"/>
<accession>A0A4P9HL62</accession>
<feature type="transmembrane region" description="Helical" evidence="7">
    <location>
        <begin position="75"/>
        <end position="94"/>
    </location>
</feature>
<dbReference type="Pfam" id="PF00361">
    <property type="entry name" value="Proton_antipo_M"/>
    <property type="match status" value="1"/>
</dbReference>